<dbReference type="EMBL" id="BTRK01000004">
    <property type="protein sequence ID" value="GMR50181.1"/>
    <property type="molecule type" value="Genomic_DNA"/>
</dbReference>
<reference evidence="2" key="1">
    <citation type="submission" date="2022-10" db="EMBL/GenBank/DDBJ databases">
        <title>Genome assembly of Pristionchus species.</title>
        <authorList>
            <person name="Yoshida K."/>
            <person name="Sommer R.J."/>
        </authorList>
    </citation>
    <scope>NUCLEOTIDE SEQUENCE [LARGE SCALE GENOMIC DNA]</scope>
    <source>
        <strain evidence="2">RS5460</strain>
    </source>
</reference>
<dbReference type="AlphaFoldDB" id="A0AAN5CSU2"/>
<evidence type="ECO:0000313" key="1">
    <source>
        <dbReference type="EMBL" id="GMR50181.1"/>
    </source>
</evidence>
<organism evidence="1 2">
    <name type="scientific">Pristionchus mayeri</name>
    <dbReference type="NCBI Taxonomy" id="1317129"/>
    <lineage>
        <taxon>Eukaryota</taxon>
        <taxon>Metazoa</taxon>
        <taxon>Ecdysozoa</taxon>
        <taxon>Nematoda</taxon>
        <taxon>Chromadorea</taxon>
        <taxon>Rhabditida</taxon>
        <taxon>Rhabditina</taxon>
        <taxon>Diplogasteromorpha</taxon>
        <taxon>Diplogasteroidea</taxon>
        <taxon>Neodiplogasteridae</taxon>
        <taxon>Pristionchus</taxon>
    </lineage>
</organism>
<comment type="caution">
    <text evidence="1">The sequence shown here is derived from an EMBL/GenBank/DDBJ whole genome shotgun (WGS) entry which is preliminary data.</text>
</comment>
<protein>
    <submittedName>
        <fullName evidence="1">Uncharacterized protein</fullName>
    </submittedName>
</protein>
<name>A0AAN5CSU2_9BILA</name>
<proteinExistence type="predicted"/>
<gene>
    <name evidence="1" type="ORF">PMAYCL1PPCAC_20376</name>
</gene>
<keyword evidence="2" id="KW-1185">Reference proteome</keyword>
<evidence type="ECO:0000313" key="2">
    <source>
        <dbReference type="Proteomes" id="UP001328107"/>
    </source>
</evidence>
<dbReference type="Proteomes" id="UP001328107">
    <property type="component" value="Unassembled WGS sequence"/>
</dbReference>
<accession>A0AAN5CSU2</accession>
<feature type="non-terminal residue" evidence="1">
    <location>
        <position position="1"/>
    </location>
</feature>
<sequence length="242" mass="27177">DHQARVDKVSTWIGKKIGTVQCQNIYTTKKLNGFTDLIKNAQFVDLKVVADELPDEAAKMLLKTMVTHKVNQLVMAGKFESEADTVTFLRQLAFYTRSIHITQTPYTAPPESTEGVQKRCFGTNAEDWAEIIVELFKSGELDKLCIVNSSHPGYLTASMVDKLKEALTSMDKPIWFAATCDSYPEGYETDAYKGYDVKVNKPATAANQNNQGQSNKCKQYLNIVHESRKDEKPVEDVPIDNK</sequence>